<comment type="caution">
    <text evidence="3">The sequence shown here is derived from an EMBL/GenBank/DDBJ whole genome shotgun (WGS) entry which is preliminary data.</text>
</comment>
<proteinExistence type="predicted"/>
<dbReference type="InterPro" id="IPR001279">
    <property type="entry name" value="Metallo-B-lactamas"/>
</dbReference>
<dbReference type="PANTHER" id="PTHR43546">
    <property type="entry name" value="UPF0173 METAL-DEPENDENT HYDROLASE MJ1163-RELATED"/>
    <property type="match status" value="1"/>
</dbReference>
<dbReference type="InterPro" id="IPR050114">
    <property type="entry name" value="UPF0173_UPF0282_UlaG_hydrolase"/>
</dbReference>
<dbReference type="InterPro" id="IPR036866">
    <property type="entry name" value="RibonucZ/Hydroxyglut_hydro"/>
</dbReference>
<dbReference type="Proteomes" id="UP001501138">
    <property type="component" value="Unassembled WGS sequence"/>
</dbReference>
<dbReference type="RefSeq" id="WP_344250952.1">
    <property type="nucleotide sequence ID" value="NZ_BAAAPM010000012.1"/>
</dbReference>
<dbReference type="EMBL" id="BAAAPM010000012">
    <property type="protein sequence ID" value="GAA1742129.1"/>
    <property type="molecule type" value="Genomic_DNA"/>
</dbReference>
<feature type="compositionally biased region" description="Gly residues" evidence="1">
    <location>
        <begin position="9"/>
        <end position="22"/>
    </location>
</feature>
<accession>A0ABN2JX96</accession>
<organism evidence="3 4">
    <name type="scientific">Isoptericola hypogeus</name>
    <dbReference type="NCBI Taxonomy" id="300179"/>
    <lineage>
        <taxon>Bacteria</taxon>
        <taxon>Bacillati</taxon>
        <taxon>Actinomycetota</taxon>
        <taxon>Actinomycetes</taxon>
        <taxon>Micrococcales</taxon>
        <taxon>Promicromonosporaceae</taxon>
        <taxon>Isoptericola</taxon>
    </lineage>
</organism>
<reference evidence="3 4" key="1">
    <citation type="journal article" date="2019" name="Int. J. Syst. Evol. Microbiol.">
        <title>The Global Catalogue of Microorganisms (GCM) 10K type strain sequencing project: providing services to taxonomists for standard genome sequencing and annotation.</title>
        <authorList>
            <consortium name="The Broad Institute Genomics Platform"/>
            <consortium name="The Broad Institute Genome Sequencing Center for Infectious Disease"/>
            <person name="Wu L."/>
            <person name="Ma J."/>
        </authorList>
    </citation>
    <scope>NUCLEOTIDE SEQUENCE [LARGE SCALE GENOMIC DNA]</scope>
    <source>
        <strain evidence="3 4">JCM 15589</strain>
    </source>
</reference>
<evidence type="ECO:0000313" key="3">
    <source>
        <dbReference type="EMBL" id="GAA1742129.1"/>
    </source>
</evidence>
<name>A0ABN2JX96_9MICO</name>
<keyword evidence="4" id="KW-1185">Reference proteome</keyword>
<gene>
    <name evidence="3" type="ORF">GCM10009809_41970</name>
</gene>
<protein>
    <recommendedName>
        <fullName evidence="2">Metallo-beta-lactamase domain-containing protein</fullName>
    </recommendedName>
</protein>
<evidence type="ECO:0000256" key="1">
    <source>
        <dbReference type="SAM" id="MobiDB-lite"/>
    </source>
</evidence>
<dbReference type="SUPFAM" id="SSF56281">
    <property type="entry name" value="Metallo-hydrolase/oxidoreductase"/>
    <property type="match status" value="1"/>
</dbReference>
<dbReference type="Gene3D" id="3.60.15.10">
    <property type="entry name" value="Ribonuclease Z/Hydroxyacylglutathione hydrolase-like"/>
    <property type="match status" value="1"/>
</dbReference>
<evidence type="ECO:0000259" key="2">
    <source>
        <dbReference type="Pfam" id="PF12706"/>
    </source>
</evidence>
<feature type="region of interest" description="Disordered" evidence="1">
    <location>
        <begin position="1"/>
        <end position="22"/>
    </location>
</feature>
<dbReference type="Pfam" id="PF12706">
    <property type="entry name" value="Lactamase_B_2"/>
    <property type="match status" value="1"/>
</dbReference>
<sequence length="324" mass="33184">MTAPRDGRSAGGSDGGADGGSGGRTAVRVTWLGHSTVVIDLTGADGRTTRLVTDPLLGRHAGMLRRRGDQPAPEAWGGADAALVSHLHHDHAELRSLRLLGDVPVLAAPANARWLRGKGLRGVGLEGAWHDAVTHGDGGWHAGGWHEGEWHDVAGAQVRLTPAVHGHRPMPHRPNAAVGHLVRAAAFAGGAPGPTVWAVGDTERFPAVGRVRDLAGGRVDVALVPVSGWGPRLSGGHLGPAAAAEVCAEVGARVAIPVHWGTLHAPGGRYLPPGWMDHAGVAFAAALRRAAPRASAVVLRPGESWGEAGDGPQAENAGGARGRP</sequence>
<feature type="region of interest" description="Disordered" evidence="1">
    <location>
        <begin position="302"/>
        <end position="324"/>
    </location>
</feature>
<dbReference type="PANTHER" id="PTHR43546:SF3">
    <property type="entry name" value="UPF0173 METAL-DEPENDENT HYDROLASE MJ1163"/>
    <property type="match status" value="1"/>
</dbReference>
<evidence type="ECO:0000313" key="4">
    <source>
        <dbReference type="Proteomes" id="UP001501138"/>
    </source>
</evidence>
<feature type="domain" description="Metallo-beta-lactamase" evidence="2">
    <location>
        <begin position="49"/>
        <end position="260"/>
    </location>
</feature>